<proteinExistence type="predicted"/>
<reference evidence="1" key="1">
    <citation type="submission" date="2022-04" db="EMBL/GenBank/DDBJ databases">
        <title>Jade perch genome.</title>
        <authorList>
            <person name="Chao B."/>
        </authorList>
    </citation>
    <scope>NUCLEOTIDE SEQUENCE</scope>
    <source>
        <strain evidence="1">CB-2022</strain>
    </source>
</reference>
<evidence type="ECO:0000313" key="1">
    <source>
        <dbReference type="EMBL" id="KAI3361224.1"/>
    </source>
</evidence>
<protein>
    <submittedName>
        <fullName evidence="1">Uncharacterized protein</fullName>
    </submittedName>
</protein>
<feature type="non-terminal residue" evidence="1">
    <location>
        <position position="1"/>
    </location>
</feature>
<evidence type="ECO:0000313" key="2">
    <source>
        <dbReference type="Proteomes" id="UP000831701"/>
    </source>
</evidence>
<accession>A0ACB8W0M0</accession>
<dbReference type="Proteomes" id="UP000831701">
    <property type="component" value="Chromosome 16"/>
</dbReference>
<organism evidence="1 2">
    <name type="scientific">Scortum barcoo</name>
    <name type="common">barcoo grunter</name>
    <dbReference type="NCBI Taxonomy" id="214431"/>
    <lineage>
        <taxon>Eukaryota</taxon>
        <taxon>Metazoa</taxon>
        <taxon>Chordata</taxon>
        <taxon>Craniata</taxon>
        <taxon>Vertebrata</taxon>
        <taxon>Euteleostomi</taxon>
        <taxon>Actinopterygii</taxon>
        <taxon>Neopterygii</taxon>
        <taxon>Teleostei</taxon>
        <taxon>Neoteleostei</taxon>
        <taxon>Acanthomorphata</taxon>
        <taxon>Eupercaria</taxon>
        <taxon>Centrarchiformes</taxon>
        <taxon>Terapontoidei</taxon>
        <taxon>Terapontidae</taxon>
        <taxon>Scortum</taxon>
    </lineage>
</organism>
<dbReference type="EMBL" id="CM041546">
    <property type="protein sequence ID" value="KAI3361224.1"/>
    <property type="molecule type" value="Genomic_DNA"/>
</dbReference>
<sequence>YPVKVDLRAFVHSCFCILIISLCLICIKTLLSEYAPRLEEPATAIKVLHIMYAAEKWPTCSRMDQAPLSQSSASDLPEPDGEELQLRVDFFRKLGYSSAEAKAALRKLGLSTDTNSVLGELVQSRTGSASSAPSTDGDERSAGQKDPLLPPSWAAGPYRTTAQLGERKNTDPELRPIVIDGSNVAMSHGNKEVFSCRGIQLAVNYFLDRGHTTVTVFVPSWRKEQPRPDAPITDQHILMELEKRKIVVFTPSRRVGGKRVVCYDDRFIVKLAYESDGVIVSNDTYRDLQGERPEWKKCIEERVLMYSFVNDKFMPPDDPLGRHGPSLDNFLRKKPLPTEQKKQLCPYDKKCTYGIKCKFYHPERANQSYQSLADELREKAQISTVKEERNARLSPRRSDHLKPVPEPAHNAHSHPHDSNPEYQQSFTNPSQVRENTLLYWDDPRKSQNHIHCSVTGSQCQKEWPGLHSMPNHYYANVSHEYLDSGLGSYESQYSDFLHCLSNSLRHRAQQQSAVSGPRHTSGHPEKNNSSQPCVCCSHAVPSTGHQHQHPGNIDSKGQAKYDTYPPYMFLPGTPQQHSLPSHLHYSGDPHHQQKYWSDPFQGLPPARTSCSLPSSTHSSHSHNSHCHEYHSWGHQQPTSAAFDLQKLELRKKLQAIFNPREVDTVMEMFPHVMDAEKLAAEILNMKAQRGMF</sequence>
<name>A0ACB8W0M0_9TELE</name>
<gene>
    <name evidence="1" type="ORF">L3Q82_013420</name>
</gene>
<keyword evidence="2" id="KW-1185">Reference proteome</keyword>
<comment type="caution">
    <text evidence="1">The sequence shown here is derived from an EMBL/GenBank/DDBJ whole genome shotgun (WGS) entry which is preliminary data.</text>
</comment>